<feature type="region of interest" description="Disordered" evidence="3">
    <location>
        <begin position="84"/>
        <end position="103"/>
    </location>
</feature>
<comment type="cofactor">
    <cofactor evidence="2">
        <name>Mg(2+)</name>
        <dbReference type="ChEBI" id="CHEBI:18420"/>
    </cofactor>
</comment>
<keyword evidence="2" id="KW-0233">DNA recombination</keyword>
<dbReference type="Pfam" id="PF02732">
    <property type="entry name" value="ERCC4"/>
    <property type="match status" value="1"/>
</dbReference>
<comment type="function">
    <text evidence="2">Interacts with EME1 to form a DNA structure-specific endonuclease with substrate preference for branched DNA structures with a 5'-end at the branch nick. Typical substrates include 3'-flap structures, D-loops, replication forks and nicked Holliday junctions. May be required in mitosis for the processing of stalled or collapsed replication fork intermediates. May be required in meiosis for the repair of meiosis-specific double strand breaks subsequent to single-end invasion (SEI).</text>
</comment>
<dbReference type="GO" id="GO:0000727">
    <property type="term" value="P:double-strand break repair via break-induced replication"/>
    <property type="evidence" value="ECO:0007669"/>
    <property type="project" value="UniProtKB-UniRule"/>
</dbReference>
<feature type="region of interest" description="Disordered" evidence="3">
    <location>
        <begin position="196"/>
        <end position="245"/>
    </location>
</feature>
<keyword evidence="1 2" id="KW-0378">Hydrolase</keyword>
<dbReference type="EC" id="3.1.22.-" evidence="2"/>
<feature type="compositionally biased region" description="Low complexity" evidence="3">
    <location>
        <begin position="149"/>
        <end position="174"/>
    </location>
</feature>
<dbReference type="AlphaFoldDB" id="A0A7R9C109"/>
<dbReference type="GO" id="GO:0048257">
    <property type="term" value="F:3'-flap endonuclease activity"/>
    <property type="evidence" value="ECO:0007669"/>
    <property type="project" value="TreeGrafter"/>
</dbReference>
<dbReference type="InterPro" id="IPR006166">
    <property type="entry name" value="ERCC4_domain"/>
</dbReference>
<dbReference type="PANTHER" id="PTHR13451:SF0">
    <property type="entry name" value="CROSSOVER JUNCTION ENDONUCLEASE MUS81"/>
    <property type="match status" value="1"/>
</dbReference>
<keyword evidence="2" id="KW-0540">Nuclease</keyword>
<dbReference type="GO" id="GO:0046872">
    <property type="term" value="F:metal ion binding"/>
    <property type="evidence" value="ECO:0007669"/>
    <property type="project" value="UniProtKB-UniRule"/>
</dbReference>
<dbReference type="GO" id="GO:0005634">
    <property type="term" value="C:nucleus"/>
    <property type="evidence" value="ECO:0007669"/>
    <property type="project" value="UniProtKB-SubCell"/>
</dbReference>
<accession>A0A7R9C109</accession>
<dbReference type="Proteomes" id="UP000678499">
    <property type="component" value="Unassembled WGS sequence"/>
</dbReference>
<protein>
    <recommendedName>
        <fullName evidence="2">Crossover junction endonuclease MUS81</fullName>
        <ecNumber evidence="2">3.1.22.-</ecNumber>
    </recommendedName>
</protein>
<dbReference type="InterPro" id="IPR047416">
    <property type="entry name" value="XPF_nuclease_Mus81"/>
</dbReference>
<dbReference type="GO" id="GO:0031573">
    <property type="term" value="P:mitotic intra-S DNA damage checkpoint signaling"/>
    <property type="evidence" value="ECO:0007669"/>
    <property type="project" value="TreeGrafter"/>
</dbReference>
<feature type="region of interest" description="Disordered" evidence="3">
    <location>
        <begin position="113"/>
        <end position="174"/>
    </location>
</feature>
<reference evidence="5" key="1">
    <citation type="submission" date="2020-11" db="EMBL/GenBank/DDBJ databases">
        <authorList>
            <person name="Tran Van P."/>
        </authorList>
    </citation>
    <scope>NUCLEOTIDE SEQUENCE</scope>
</reference>
<keyword evidence="2" id="KW-0227">DNA damage</keyword>
<feature type="region of interest" description="Disordered" evidence="3">
    <location>
        <begin position="466"/>
        <end position="510"/>
    </location>
</feature>
<dbReference type="SUPFAM" id="SSF52980">
    <property type="entry name" value="Restriction endonuclease-like"/>
    <property type="match status" value="1"/>
</dbReference>
<sequence>MQSAQVISAPPVGCPNPRFVQVLIDMRDEEKSLSSRKRRSIIKALESLLLYKLPFRSPNECLILNGFHVQLIEAMRVNLSKKPVAPQNFDSSTSEARLASISEPQNSEFQISNGISTDRVPSSQPTCSSISSVSAANRDESSEIDNLGSTASGAVASQQSSSTTSFPSSSKPSTSRLSSIYSADFTSLSTPVLGVSSPVSGSSNGEINRKFPKRNSAPHNMEDLSLPGPSREIPPVPGTSGLSGSSDLDFAVPGLSTSELMAEEVVTRSDNPFNYNNENQTFPPRISLLRILDSNGPTRTLALIVLGQKEVSEESGISGFGEVRTALRLLVKAGVIEITPEDLCLLTEKGRERIKILKLLNYSDALDFDAEEAFVTKSDGAVLMRNHPNKFWLPFSSQSIPKDFLCPDSLMLLTLSDDEASDFAPLTDAIYEAFEFCNLDHGIIAKTHSYKPGNAWKPCGAIENFGNDWETDSEPEVEIAQATASSSNPEQATESSSTQVDPNPTSSENLADFEIPQSYFDGDQDALEENQLETSPGSSVHSIPKSPEPSGRGIHAVSPSPPPSPTYDPFDALLNSVNGGNMNRFVSHGSSASAERSSCIETNFTDPVRAFSQEIFVADDEIDAPSDKSDEEDFMSFSVESTGVSIVVDWAETVKKTKTNPFVSKLESKGASVVRKRLSVGDYLWVAHGSDGPESERLLSLPLVVERKRYDDLWSSIKDGRWREQKRRLKKTNLKVILLIEG</sequence>
<dbReference type="OrthoDB" id="5963188at2759"/>
<feature type="compositionally biased region" description="Polar residues" evidence="3">
    <location>
        <begin position="482"/>
        <end position="509"/>
    </location>
</feature>
<dbReference type="CDD" id="cd20074">
    <property type="entry name" value="XPF_nuclease_Mus81"/>
    <property type="match status" value="1"/>
</dbReference>
<dbReference type="InterPro" id="IPR027421">
    <property type="entry name" value="DNA_pol_lamdba_lyase_dom_sf"/>
</dbReference>
<dbReference type="EMBL" id="OA888711">
    <property type="protein sequence ID" value="CAD7284006.1"/>
    <property type="molecule type" value="Genomic_DNA"/>
</dbReference>
<feature type="domain" description="ERCC4" evidence="4">
    <location>
        <begin position="645"/>
        <end position="742"/>
    </location>
</feature>
<dbReference type="GO" id="GO:0000712">
    <property type="term" value="P:resolution of meiotic recombination intermediates"/>
    <property type="evidence" value="ECO:0007669"/>
    <property type="project" value="TreeGrafter"/>
</dbReference>
<evidence type="ECO:0000256" key="3">
    <source>
        <dbReference type="SAM" id="MobiDB-lite"/>
    </source>
</evidence>
<evidence type="ECO:0000313" key="6">
    <source>
        <dbReference type="Proteomes" id="UP000678499"/>
    </source>
</evidence>
<keyword evidence="2" id="KW-0460">Magnesium</keyword>
<comment type="similarity">
    <text evidence="2">Belongs to the XPF family.</text>
</comment>
<organism evidence="5">
    <name type="scientific">Notodromas monacha</name>
    <dbReference type="NCBI Taxonomy" id="399045"/>
    <lineage>
        <taxon>Eukaryota</taxon>
        <taxon>Metazoa</taxon>
        <taxon>Ecdysozoa</taxon>
        <taxon>Arthropoda</taxon>
        <taxon>Crustacea</taxon>
        <taxon>Oligostraca</taxon>
        <taxon>Ostracoda</taxon>
        <taxon>Podocopa</taxon>
        <taxon>Podocopida</taxon>
        <taxon>Cypridocopina</taxon>
        <taxon>Cypridoidea</taxon>
        <taxon>Cyprididae</taxon>
        <taxon>Notodromas</taxon>
    </lineage>
</organism>
<dbReference type="GO" id="GO:0003677">
    <property type="term" value="F:DNA binding"/>
    <property type="evidence" value="ECO:0007669"/>
    <property type="project" value="UniProtKB-UniRule"/>
</dbReference>
<keyword evidence="2" id="KW-0234">DNA repair</keyword>
<dbReference type="GO" id="GO:0006308">
    <property type="term" value="P:DNA catabolic process"/>
    <property type="evidence" value="ECO:0007669"/>
    <property type="project" value="UniProtKB-UniRule"/>
</dbReference>
<gene>
    <name evidence="5" type="ORF">NMOB1V02_LOCUS11614</name>
</gene>
<comment type="subunit">
    <text evidence="2">Interacts with EME1.</text>
</comment>
<keyword evidence="2" id="KW-0539">Nucleus</keyword>
<feature type="compositionally biased region" description="Low complexity" evidence="3">
    <location>
        <begin position="122"/>
        <end position="134"/>
    </location>
</feature>
<dbReference type="InterPro" id="IPR011335">
    <property type="entry name" value="Restrct_endonuc-II-like"/>
</dbReference>
<feature type="compositionally biased region" description="Polar residues" evidence="3">
    <location>
        <begin position="532"/>
        <end position="541"/>
    </location>
</feature>
<dbReference type="InterPro" id="IPR033309">
    <property type="entry name" value="Mus81"/>
</dbReference>
<dbReference type="EMBL" id="CAJPEX010006674">
    <property type="protein sequence ID" value="CAG0924158.1"/>
    <property type="molecule type" value="Genomic_DNA"/>
</dbReference>
<keyword evidence="2" id="KW-0255">Endonuclease</keyword>
<keyword evidence="2" id="KW-0479">Metal-binding</keyword>
<dbReference type="GO" id="GO:0048476">
    <property type="term" value="C:Holliday junction resolvase complex"/>
    <property type="evidence" value="ECO:0007669"/>
    <property type="project" value="UniProtKB-UniRule"/>
</dbReference>
<evidence type="ECO:0000256" key="1">
    <source>
        <dbReference type="ARBA" id="ARBA00022801"/>
    </source>
</evidence>
<dbReference type="SMART" id="SM00891">
    <property type="entry name" value="ERCC4"/>
    <property type="match status" value="1"/>
</dbReference>
<dbReference type="GO" id="GO:0008821">
    <property type="term" value="F:crossover junction DNA endonuclease activity"/>
    <property type="evidence" value="ECO:0007669"/>
    <property type="project" value="UniProtKB-UniRule"/>
</dbReference>
<evidence type="ECO:0000256" key="2">
    <source>
        <dbReference type="RuleBase" id="RU369042"/>
    </source>
</evidence>
<dbReference type="PANTHER" id="PTHR13451">
    <property type="entry name" value="CLASS II CROSSOVER JUNCTION ENDONUCLEASE MUS81"/>
    <property type="match status" value="1"/>
</dbReference>
<evidence type="ECO:0000259" key="4">
    <source>
        <dbReference type="SMART" id="SM00891"/>
    </source>
</evidence>
<dbReference type="Gene3D" id="1.10.150.110">
    <property type="entry name" value="DNA polymerase beta, N-terminal domain-like"/>
    <property type="match status" value="1"/>
</dbReference>
<proteinExistence type="inferred from homology"/>
<comment type="subcellular location">
    <subcellularLocation>
        <location evidence="2">Nucleus</location>
    </subcellularLocation>
</comment>
<feature type="region of interest" description="Disordered" evidence="3">
    <location>
        <begin position="531"/>
        <end position="570"/>
    </location>
</feature>
<name>A0A7R9C109_9CRUS</name>
<keyword evidence="6" id="KW-1185">Reference proteome</keyword>
<feature type="non-terminal residue" evidence="5">
    <location>
        <position position="742"/>
    </location>
</feature>
<dbReference type="Gene3D" id="3.40.50.10130">
    <property type="match status" value="1"/>
</dbReference>
<evidence type="ECO:0000313" key="5">
    <source>
        <dbReference type="EMBL" id="CAD7284006.1"/>
    </source>
</evidence>